<evidence type="ECO:0000256" key="1">
    <source>
        <dbReference type="SAM" id="MobiDB-lite"/>
    </source>
</evidence>
<gene>
    <name evidence="2" type="ORF">EYF80_042561</name>
</gene>
<proteinExistence type="predicted"/>
<protein>
    <submittedName>
        <fullName evidence="2">Uncharacterized protein</fullName>
    </submittedName>
</protein>
<dbReference type="AlphaFoldDB" id="A0A4Z2G2X9"/>
<name>A0A4Z2G2X9_9TELE</name>
<accession>A0A4Z2G2X9</accession>
<comment type="caution">
    <text evidence="2">The sequence shown here is derived from an EMBL/GenBank/DDBJ whole genome shotgun (WGS) entry which is preliminary data.</text>
</comment>
<feature type="compositionally biased region" description="Basic and acidic residues" evidence="1">
    <location>
        <begin position="8"/>
        <end position="20"/>
    </location>
</feature>
<sequence>MTSRSCHLTRDKPVQTTRELELRDDENDRIVSFKTSQDPNRCEATAVGFRSTVPPLGHHLGSGC</sequence>
<evidence type="ECO:0000313" key="3">
    <source>
        <dbReference type="Proteomes" id="UP000314294"/>
    </source>
</evidence>
<reference evidence="2 3" key="1">
    <citation type="submission" date="2019-03" db="EMBL/GenBank/DDBJ databases">
        <title>First draft genome of Liparis tanakae, snailfish: a comprehensive survey of snailfish specific genes.</title>
        <authorList>
            <person name="Kim W."/>
            <person name="Song I."/>
            <person name="Jeong J.-H."/>
            <person name="Kim D."/>
            <person name="Kim S."/>
            <person name="Ryu S."/>
            <person name="Song J.Y."/>
            <person name="Lee S.K."/>
        </authorList>
    </citation>
    <scope>NUCLEOTIDE SEQUENCE [LARGE SCALE GENOMIC DNA]</scope>
    <source>
        <tissue evidence="2">Muscle</tissue>
    </source>
</reference>
<keyword evidence="3" id="KW-1185">Reference proteome</keyword>
<dbReference type="Proteomes" id="UP000314294">
    <property type="component" value="Unassembled WGS sequence"/>
</dbReference>
<evidence type="ECO:0000313" key="2">
    <source>
        <dbReference type="EMBL" id="TNN47253.1"/>
    </source>
</evidence>
<feature type="region of interest" description="Disordered" evidence="1">
    <location>
        <begin position="1"/>
        <end position="20"/>
    </location>
</feature>
<dbReference type="EMBL" id="SRLO01000751">
    <property type="protein sequence ID" value="TNN47253.1"/>
    <property type="molecule type" value="Genomic_DNA"/>
</dbReference>
<organism evidence="2 3">
    <name type="scientific">Liparis tanakae</name>
    <name type="common">Tanaka's snailfish</name>
    <dbReference type="NCBI Taxonomy" id="230148"/>
    <lineage>
        <taxon>Eukaryota</taxon>
        <taxon>Metazoa</taxon>
        <taxon>Chordata</taxon>
        <taxon>Craniata</taxon>
        <taxon>Vertebrata</taxon>
        <taxon>Euteleostomi</taxon>
        <taxon>Actinopterygii</taxon>
        <taxon>Neopterygii</taxon>
        <taxon>Teleostei</taxon>
        <taxon>Neoteleostei</taxon>
        <taxon>Acanthomorphata</taxon>
        <taxon>Eupercaria</taxon>
        <taxon>Perciformes</taxon>
        <taxon>Cottioidei</taxon>
        <taxon>Cottales</taxon>
        <taxon>Liparidae</taxon>
        <taxon>Liparis</taxon>
    </lineage>
</organism>